<name>A0A4U8SVW8_9HELI</name>
<protein>
    <recommendedName>
        <fullName evidence="1">DNA2/NAM7 helicase-like C-terminal domain-containing protein</fullName>
    </recommendedName>
</protein>
<dbReference type="SUPFAM" id="SSF52540">
    <property type="entry name" value="P-loop containing nucleoside triphosphate hydrolases"/>
    <property type="match status" value="1"/>
</dbReference>
<dbReference type="Pfam" id="PF13087">
    <property type="entry name" value="AAA_12"/>
    <property type="match status" value="1"/>
</dbReference>
<dbReference type="InterPro" id="IPR041679">
    <property type="entry name" value="DNA2/NAM7-like_C"/>
</dbReference>
<dbReference type="InterPro" id="IPR045055">
    <property type="entry name" value="DNA2/NAM7-like"/>
</dbReference>
<accession>A0A4U8SVW8</accession>
<dbReference type="PANTHER" id="PTHR10887">
    <property type="entry name" value="DNA2/NAM7 HELICASE FAMILY"/>
    <property type="match status" value="1"/>
</dbReference>
<dbReference type="InterPro" id="IPR027417">
    <property type="entry name" value="P-loop_NTPase"/>
</dbReference>
<dbReference type="InterPro" id="IPR047187">
    <property type="entry name" value="SF1_C_Upf1"/>
</dbReference>
<dbReference type="EMBL" id="JRPE02000028">
    <property type="protein sequence ID" value="TLD91064.1"/>
    <property type="molecule type" value="Genomic_DNA"/>
</dbReference>
<feature type="domain" description="DNA2/NAM7 helicase-like C-terminal" evidence="1">
    <location>
        <begin position="229"/>
        <end position="385"/>
    </location>
</feature>
<evidence type="ECO:0000313" key="3">
    <source>
        <dbReference type="Proteomes" id="UP000029921"/>
    </source>
</evidence>
<gene>
    <name evidence="2" type="ORF">LS74_010470</name>
</gene>
<dbReference type="Gene3D" id="3.40.50.300">
    <property type="entry name" value="P-loop containing nucleotide triphosphate hydrolases"/>
    <property type="match status" value="2"/>
</dbReference>
<dbReference type="PANTHER" id="PTHR10887:SF530">
    <property type="entry name" value="SUPERFAMILY I DNA HELICASES"/>
    <property type="match status" value="1"/>
</dbReference>
<organism evidence="2 3">
    <name type="scientific">Helicobacter magdeburgensis</name>
    <dbReference type="NCBI Taxonomy" id="471858"/>
    <lineage>
        <taxon>Bacteria</taxon>
        <taxon>Pseudomonadati</taxon>
        <taxon>Campylobacterota</taxon>
        <taxon>Epsilonproteobacteria</taxon>
        <taxon>Campylobacterales</taxon>
        <taxon>Helicobacteraceae</taxon>
        <taxon>Helicobacter</taxon>
    </lineage>
</organism>
<evidence type="ECO:0000313" key="2">
    <source>
        <dbReference type="EMBL" id="TLD91064.1"/>
    </source>
</evidence>
<reference evidence="2 3" key="1">
    <citation type="journal article" date="2014" name="Genome Announc.">
        <title>Draft genome sequences of eight enterohepatic helicobacter species isolated from both laboratory and wild rodents.</title>
        <authorList>
            <person name="Sheh A."/>
            <person name="Shen Z."/>
            <person name="Fox J.G."/>
        </authorList>
    </citation>
    <scope>NUCLEOTIDE SEQUENCE [LARGE SCALE GENOMIC DNA]</scope>
    <source>
        <strain evidence="2 3">MIT 96-1001</strain>
    </source>
</reference>
<dbReference type="AlphaFoldDB" id="A0A4U8SVW8"/>
<dbReference type="Proteomes" id="UP000029921">
    <property type="component" value="Unassembled WGS sequence"/>
</dbReference>
<evidence type="ECO:0000259" key="1">
    <source>
        <dbReference type="Pfam" id="PF13087"/>
    </source>
</evidence>
<proteinExistence type="predicted"/>
<comment type="caution">
    <text evidence="2">The sequence shown here is derived from an EMBL/GenBank/DDBJ whole genome shotgun (WGS) entry which is preliminary data.</text>
</comment>
<keyword evidence="3" id="KW-1185">Reference proteome</keyword>
<sequence length="401" mass="46308">MLEDRDFLKKVLNNRIYHHRETNRTYYVVLNEGAKKEFINIFCAEDTPRSNNKSHLFASLFPIFPIVCVTCNSFGSFFGAEKNILDFLLIDEAGTISPNKAIILYNAKKVIFFGDTKQLKPIFAFTKTLEKKWLRSFVGSNKSYIQTINNYFSCGDFINDSQSDSQQNINAKIKGADYDQQRFANNIMDIANNAVSIDPQHNRSSLRGDIWLKEHFRCGKKIANIANEMTYHGEMDLAWLEHEGRVEHIENKGKKENKHNMQEIEQIFEYIQENLVSWKDELGKTSLSNDEFCEKHIGIITPFTYQAAKLNECLRIDERLIDLRKITTGTVHTFQGSERDIIVFSTVYGDESKNAQSFFFNKGESDLLNVAVTRAKKILIIFGRKELLKQKGLHSNFLFIS</sequence>
<dbReference type="CDD" id="cd18808">
    <property type="entry name" value="SF1_C_Upf1"/>
    <property type="match status" value="1"/>
</dbReference>